<keyword evidence="11" id="KW-0133">Cell shape</keyword>
<evidence type="ECO:0000256" key="4">
    <source>
        <dbReference type="ARBA" id="ARBA00004752"/>
    </source>
</evidence>
<evidence type="ECO:0000256" key="15">
    <source>
        <dbReference type="ARBA" id="ARBA00023316"/>
    </source>
</evidence>
<dbReference type="GO" id="GO:0008360">
    <property type="term" value="P:regulation of cell shape"/>
    <property type="evidence" value="ECO:0007669"/>
    <property type="project" value="UniProtKB-KW"/>
</dbReference>
<dbReference type="PROSITE" id="PS51387">
    <property type="entry name" value="FAD_PCMH"/>
    <property type="match status" value="1"/>
</dbReference>
<evidence type="ECO:0000256" key="11">
    <source>
        <dbReference type="ARBA" id="ARBA00022960"/>
    </source>
</evidence>
<evidence type="ECO:0000256" key="10">
    <source>
        <dbReference type="ARBA" id="ARBA00022857"/>
    </source>
</evidence>
<dbReference type="GO" id="GO:0071949">
    <property type="term" value="F:FAD binding"/>
    <property type="evidence" value="ECO:0007669"/>
    <property type="project" value="InterPro"/>
</dbReference>
<evidence type="ECO:0000259" key="17">
    <source>
        <dbReference type="PROSITE" id="PS51387"/>
    </source>
</evidence>
<dbReference type="GO" id="GO:0008762">
    <property type="term" value="F:UDP-N-acetylmuramate dehydrogenase activity"/>
    <property type="evidence" value="ECO:0007669"/>
    <property type="project" value="UniProtKB-EC"/>
</dbReference>
<dbReference type="InterPro" id="IPR036318">
    <property type="entry name" value="FAD-bd_PCMH-like_sf"/>
</dbReference>
<comment type="subcellular location">
    <subcellularLocation>
        <location evidence="3">Cytoplasm</location>
    </subcellularLocation>
</comment>
<dbReference type="InterPro" id="IPR006094">
    <property type="entry name" value="Oxid_FAD_bind_N"/>
</dbReference>
<dbReference type="InterPro" id="IPR036635">
    <property type="entry name" value="MurB_C_sf"/>
</dbReference>
<keyword evidence="10" id="KW-0521">NADP</keyword>
<evidence type="ECO:0000256" key="16">
    <source>
        <dbReference type="ARBA" id="ARBA00048914"/>
    </source>
</evidence>
<name>X1HJA0_9ZZZZ</name>
<comment type="cofactor">
    <cofactor evidence="1">
        <name>FAD</name>
        <dbReference type="ChEBI" id="CHEBI:57692"/>
    </cofactor>
</comment>
<keyword evidence="9" id="KW-0274">FAD</keyword>
<evidence type="ECO:0000256" key="14">
    <source>
        <dbReference type="ARBA" id="ARBA00023306"/>
    </source>
</evidence>
<evidence type="ECO:0000256" key="6">
    <source>
        <dbReference type="ARBA" id="ARBA00022490"/>
    </source>
</evidence>
<dbReference type="InterPro" id="IPR016169">
    <property type="entry name" value="FAD-bd_PCMH_sub2"/>
</dbReference>
<dbReference type="NCBIfam" id="NF010480">
    <property type="entry name" value="PRK13905.1"/>
    <property type="match status" value="1"/>
</dbReference>
<comment type="pathway">
    <text evidence="4">Cell wall biogenesis; peptidoglycan biosynthesis.</text>
</comment>
<dbReference type="EC" id="1.3.1.98" evidence="5"/>
<evidence type="ECO:0000256" key="13">
    <source>
        <dbReference type="ARBA" id="ARBA00023002"/>
    </source>
</evidence>
<gene>
    <name evidence="18" type="ORF">S03H2_12043</name>
</gene>
<dbReference type="EMBL" id="BARU01006133">
    <property type="protein sequence ID" value="GAH45398.1"/>
    <property type="molecule type" value="Genomic_DNA"/>
</dbReference>
<keyword evidence="13" id="KW-0560">Oxidoreductase</keyword>
<dbReference type="UniPathway" id="UPA00219"/>
<comment type="function">
    <text evidence="2">Cell wall formation.</text>
</comment>
<dbReference type="Gene3D" id="3.30.43.10">
    <property type="entry name" value="Uridine Diphospho-n-acetylenolpyruvylglucosamine Reductase, domain 2"/>
    <property type="match status" value="1"/>
</dbReference>
<feature type="domain" description="FAD-binding PCMH-type" evidence="17">
    <location>
        <begin position="19"/>
        <end position="185"/>
    </location>
</feature>
<dbReference type="InterPro" id="IPR011601">
    <property type="entry name" value="MurB_C"/>
</dbReference>
<keyword evidence="15" id="KW-0961">Cell wall biogenesis/degradation</keyword>
<keyword evidence="7" id="KW-0132">Cell division</keyword>
<dbReference type="GO" id="GO:0009252">
    <property type="term" value="P:peptidoglycan biosynthetic process"/>
    <property type="evidence" value="ECO:0007669"/>
    <property type="project" value="UniProtKB-UniPathway"/>
</dbReference>
<organism evidence="18">
    <name type="scientific">marine sediment metagenome</name>
    <dbReference type="NCBI Taxonomy" id="412755"/>
    <lineage>
        <taxon>unclassified sequences</taxon>
        <taxon>metagenomes</taxon>
        <taxon>ecological metagenomes</taxon>
    </lineage>
</organism>
<evidence type="ECO:0000256" key="3">
    <source>
        <dbReference type="ARBA" id="ARBA00004496"/>
    </source>
</evidence>
<dbReference type="InterPro" id="IPR003170">
    <property type="entry name" value="MurB"/>
</dbReference>
<dbReference type="GO" id="GO:0051301">
    <property type="term" value="P:cell division"/>
    <property type="evidence" value="ECO:0007669"/>
    <property type="project" value="UniProtKB-KW"/>
</dbReference>
<dbReference type="InterPro" id="IPR016167">
    <property type="entry name" value="FAD-bd_PCMH_sub1"/>
</dbReference>
<evidence type="ECO:0000256" key="5">
    <source>
        <dbReference type="ARBA" id="ARBA00012518"/>
    </source>
</evidence>
<keyword evidence="14" id="KW-0131">Cell cycle</keyword>
<sequence length="303" mass="32865">MDGRLRKDVPLSQYTTLGVGGAATRYWEVADGHCLAEIVRRTRSDGSPVKCIGRGSNVLAHDRGVRGLLVRMADRFAAISVEPPYLIAQAGAALPSLLQYCCDHGLLDLSCCAGIPGSCGGAVCGNAGQNGRSIASKVAWVELLAPETGTFHRRKAGEMGFQYRRSILQRERLLVTRVAFRLEPGDGRLWVRKAAKSLARREGTQPRGVRSAGSFFRNPPGEAAGALIDRAGLKGARVGDAMVSPVHANFLVNLGRARSDDFFELIRLVRRGVFESFGIWLELEVQLLGFTEDEVAELSSETR</sequence>
<dbReference type="GO" id="GO:0071555">
    <property type="term" value="P:cell wall organization"/>
    <property type="evidence" value="ECO:0007669"/>
    <property type="project" value="UniProtKB-KW"/>
</dbReference>
<dbReference type="AlphaFoldDB" id="X1HJA0"/>
<protein>
    <recommendedName>
        <fullName evidence="5">UDP-N-acetylmuramate dehydrogenase</fullName>
        <ecNumber evidence="5">1.3.1.98</ecNumber>
    </recommendedName>
</protein>
<keyword evidence="12" id="KW-0573">Peptidoglycan synthesis</keyword>
<keyword evidence="6" id="KW-0963">Cytoplasm</keyword>
<dbReference type="GO" id="GO:0005829">
    <property type="term" value="C:cytosol"/>
    <property type="evidence" value="ECO:0007669"/>
    <property type="project" value="TreeGrafter"/>
</dbReference>
<dbReference type="Pfam" id="PF02873">
    <property type="entry name" value="MurB_C"/>
    <property type="match status" value="1"/>
</dbReference>
<keyword evidence="8" id="KW-0285">Flavoprotein</keyword>
<dbReference type="Gene3D" id="3.90.78.10">
    <property type="entry name" value="UDP-N-acetylenolpyruvoylglucosamine reductase, C-terminal domain"/>
    <property type="match status" value="1"/>
</dbReference>
<reference evidence="18" key="1">
    <citation type="journal article" date="2014" name="Front. Microbiol.">
        <title>High frequency of phylogenetically diverse reductive dehalogenase-homologous genes in deep subseafloor sedimentary metagenomes.</title>
        <authorList>
            <person name="Kawai M."/>
            <person name="Futagami T."/>
            <person name="Toyoda A."/>
            <person name="Takaki Y."/>
            <person name="Nishi S."/>
            <person name="Hori S."/>
            <person name="Arai W."/>
            <person name="Tsubouchi T."/>
            <person name="Morono Y."/>
            <person name="Uchiyama I."/>
            <person name="Ito T."/>
            <person name="Fujiyama A."/>
            <person name="Inagaki F."/>
            <person name="Takami H."/>
        </authorList>
    </citation>
    <scope>NUCLEOTIDE SEQUENCE</scope>
    <source>
        <strain evidence="18">Expedition CK06-06</strain>
    </source>
</reference>
<evidence type="ECO:0000256" key="2">
    <source>
        <dbReference type="ARBA" id="ARBA00003921"/>
    </source>
</evidence>
<dbReference type="PANTHER" id="PTHR21071">
    <property type="entry name" value="UDP-N-ACETYLENOLPYRUVOYLGLUCOSAMINE REDUCTASE"/>
    <property type="match status" value="1"/>
</dbReference>
<evidence type="ECO:0000256" key="1">
    <source>
        <dbReference type="ARBA" id="ARBA00001974"/>
    </source>
</evidence>
<dbReference type="Gene3D" id="3.30.465.10">
    <property type="match status" value="1"/>
</dbReference>
<proteinExistence type="inferred from homology"/>
<evidence type="ECO:0000256" key="8">
    <source>
        <dbReference type="ARBA" id="ARBA00022630"/>
    </source>
</evidence>
<dbReference type="NCBIfam" id="TIGR00179">
    <property type="entry name" value="murB"/>
    <property type="match status" value="1"/>
</dbReference>
<evidence type="ECO:0000256" key="12">
    <source>
        <dbReference type="ARBA" id="ARBA00022984"/>
    </source>
</evidence>
<comment type="catalytic activity">
    <reaction evidence="16">
        <text>UDP-N-acetyl-alpha-D-muramate + NADP(+) = UDP-N-acetyl-3-O-(1-carboxyvinyl)-alpha-D-glucosamine + NADPH + H(+)</text>
        <dbReference type="Rhea" id="RHEA:12248"/>
        <dbReference type="ChEBI" id="CHEBI:15378"/>
        <dbReference type="ChEBI" id="CHEBI:57783"/>
        <dbReference type="ChEBI" id="CHEBI:58349"/>
        <dbReference type="ChEBI" id="CHEBI:68483"/>
        <dbReference type="ChEBI" id="CHEBI:70757"/>
        <dbReference type="EC" id="1.3.1.98"/>
    </reaction>
</comment>
<evidence type="ECO:0000256" key="9">
    <source>
        <dbReference type="ARBA" id="ARBA00022827"/>
    </source>
</evidence>
<dbReference type="HAMAP" id="MF_00037">
    <property type="entry name" value="MurB"/>
    <property type="match status" value="1"/>
</dbReference>
<accession>X1HJA0</accession>
<dbReference type="InterPro" id="IPR016166">
    <property type="entry name" value="FAD-bd_PCMH"/>
</dbReference>
<comment type="caution">
    <text evidence="18">The sequence shown here is derived from an EMBL/GenBank/DDBJ whole genome shotgun (WGS) entry which is preliminary data.</text>
</comment>
<dbReference type="SUPFAM" id="SSF56176">
    <property type="entry name" value="FAD-binding/transporter-associated domain-like"/>
    <property type="match status" value="1"/>
</dbReference>
<evidence type="ECO:0000313" key="18">
    <source>
        <dbReference type="EMBL" id="GAH45398.1"/>
    </source>
</evidence>
<dbReference type="SUPFAM" id="SSF56194">
    <property type="entry name" value="Uridine diphospho-N-Acetylenolpyruvylglucosamine reductase, MurB, C-terminal domain"/>
    <property type="match status" value="1"/>
</dbReference>
<evidence type="ECO:0000256" key="7">
    <source>
        <dbReference type="ARBA" id="ARBA00022618"/>
    </source>
</evidence>
<dbReference type="PANTHER" id="PTHR21071:SF4">
    <property type="entry name" value="UDP-N-ACETYLENOLPYRUVOYLGLUCOSAMINE REDUCTASE"/>
    <property type="match status" value="1"/>
</dbReference>
<dbReference type="Pfam" id="PF01565">
    <property type="entry name" value="FAD_binding_4"/>
    <property type="match status" value="1"/>
</dbReference>